<sequence>MVANPQPKKSPIKAIVIAIIVATATLLLAGVFLGARDWNPGPGPKGEYNAKLNIETSDVAEAHDDVRVIIQRSHQGQLEKENTDFPPKAFGIIPRRAETVMTFRVPAAQFDAALADLNTAGVGTVVDQEIRGRDDIERRSELTEIAQILDERLTTELTTDASDQEAVEAQKKLEELAETANFPVIVVQINQGRGIVGSITWLFVSLLTWILIGFGLGFVWMRRKTHTKLSPVIGPVEDDPRQNSPEKNPGVQDWGQTT</sequence>
<comment type="caution">
    <text evidence="4">The sequence shown here is derived from an EMBL/GenBank/DDBJ whole genome shotgun (WGS) entry which is preliminary data.</text>
</comment>
<protein>
    <submittedName>
        <fullName evidence="4">DUF4349 domain-containing protein</fullName>
    </submittedName>
</protein>
<evidence type="ECO:0000259" key="3">
    <source>
        <dbReference type="Pfam" id="PF14257"/>
    </source>
</evidence>
<dbReference type="AlphaFoldDB" id="A0A936N8C7"/>
<dbReference type="Proteomes" id="UP000727993">
    <property type="component" value="Unassembled WGS sequence"/>
</dbReference>
<reference evidence="4 5" key="1">
    <citation type="submission" date="2020-10" db="EMBL/GenBank/DDBJ databases">
        <title>Connecting structure to function with the recovery of over 1000 high-quality activated sludge metagenome-assembled genomes encoding full-length rRNA genes using long-read sequencing.</title>
        <authorList>
            <person name="Singleton C.M."/>
            <person name="Petriglieri F."/>
            <person name="Kristensen J.M."/>
            <person name="Kirkegaard R.H."/>
            <person name="Michaelsen T.Y."/>
            <person name="Andersen M.H."/>
            <person name="Karst S.M."/>
            <person name="Dueholm M.S."/>
            <person name="Nielsen P.H."/>
            <person name="Albertsen M."/>
        </authorList>
    </citation>
    <scope>NUCLEOTIDE SEQUENCE [LARGE SCALE GENOMIC DNA]</scope>
    <source>
        <strain evidence="4">Lyne_18-Q3-R50-59_MAXAC.006</strain>
    </source>
</reference>
<feature type="transmembrane region" description="Helical" evidence="2">
    <location>
        <begin position="12"/>
        <end position="35"/>
    </location>
</feature>
<accession>A0A936N8C7</accession>
<evidence type="ECO:0000256" key="1">
    <source>
        <dbReference type="SAM" id="MobiDB-lite"/>
    </source>
</evidence>
<name>A0A936N8C7_9ACTN</name>
<organism evidence="4 5">
    <name type="scientific">Candidatus Neomicrothrix subdominans</name>
    <dbReference type="NCBI Taxonomy" id="2954438"/>
    <lineage>
        <taxon>Bacteria</taxon>
        <taxon>Bacillati</taxon>
        <taxon>Actinomycetota</taxon>
        <taxon>Acidimicrobiia</taxon>
        <taxon>Acidimicrobiales</taxon>
        <taxon>Microthrixaceae</taxon>
        <taxon>Candidatus Neomicrothrix</taxon>
    </lineage>
</organism>
<feature type="region of interest" description="Disordered" evidence="1">
    <location>
        <begin position="231"/>
        <end position="258"/>
    </location>
</feature>
<evidence type="ECO:0000313" key="4">
    <source>
        <dbReference type="EMBL" id="MBK9295490.1"/>
    </source>
</evidence>
<keyword evidence="2" id="KW-0812">Transmembrane</keyword>
<proteinExistence type="predicted"/>
<feature type="transmembrane region" description="Helical" evidence="2">
    <location>
        <begin position="199"/>
        <end position="220"/>
    </location>
</feature>
<keyword evidence="2" id="KW-1133">Transmembrane helix</keyword>
<feature type="domain" description="DUF4349" evidence="3">
    <location>
        <begin position="48"/>
        <end position="176"/>
    </location>
</feature>
<dbReference type="EMBL" id="JADJZA010000001">
    <property type="protein sequence ID" value="MBK9295490.1"/>
    <property type="molecule type" value="Genomic_DNA"/>
</dbReference>
<evidence type="ECO:0000256" key="2">
    <source>
        <dbReference type="SAM" id="Phobius"/>
    </source>
</evidence>
<gene>
    <name evidence="4" type="ORF">IPN02_01165</name>
</gene>
<evidence type="ECO:0000313" key="5">
    <source>
        <dbReference type="Proteomes" id="UP000727993"/>
    </source>
</evidence>
<keyword evidence="2" id="KW-0472">Membrane</keyword>
<dbReference type="InterPro" id="IPR025645">
    <property type="entry name" value="DUF4349"/>
</dbReference>
<dbReference type="Pfam" id="PF14257">
    <property type="entry name" value="DUF4349"/>
    <property type="match status" value="1"/>
</dbReference>